<name>A0A327YNE8_9BACL</name>
<evidence type="ECO:0000256" key="7">
    <source>
        <dbReference type="ARBA" id="ARBA00024202"/>
    </source>
</evidence>
<evidence type="ECO:0000313" key="10">
    <source>
        <dbReference type="EMBL" id="RAK22041.1"/>
    </source>
</evidence>
<keyword evidence="6 8" id="KW-0472">Membrane</keyword>
<dbReference type="OrthoDB" id="9797472at2"/>
<evidence type="ECO:0000256" key="8">
    <source>
        <dbReference type="RuleBase" id="RU363032"/>
    </source>
</evidence>
<feature type="transmembrane region" description="Helical" evidence="8">
    <location>
        <begin position="236"/>
        <end position="258"/>
    </location>
</feature>
<dbReference type="InterPro" id="IPR000515">
    <property type="entry name" value="MetI-like"/>
</dbReference>
<dbReference type="Gene3D" id="1.10.3720.10">
    <property type="entry name" value="MetI-like"/>
    <property type="match status" value="1"/>
</dbReference>
<protein>
    <submittedName>
        <fullName evidence="10">Peptide/nickel transport system permease protein</fullName>
    </submittedName>
</protein>
<keyword evidence="2 8" id="KW-0813">Transport</keyword>
<dbReference type="PROSITE" id="PS50928">
    <property type="entry name" value="ABC_TM1"/>
    <property type="match status" value="1"/>
</dbReference>
<evidence type="ECO:0000256" key="4">
    <source>
        <dbReference type="ARBA" id="ARBA00022692"/>
    </source>
</evidence>
<dbReference type="GO" id="GO:0055085">
    <property type="term" value="P:transmembrane transport"/>
    <property type="evidence" value="ECO:0007669"/>
    <property type="project" value="InterPro"/>
</dbReference>
<evidence type="ECO:0000256" key="2">
    <source>
        <dbReference type="ARBA" id="ARBA00022448"/>
    </source>
</evidence>
<dbReference type="SUPFAM" id="SSF161098">
    <property type="entry name" value="MetI-like"/>
    <property type="match status" value="1"/>
</dbReference>
<dbReference type="InterPro" id="IPR053385">
    <property type="entry name" value="ABC_transport_permease"/>
</dbReference>
<feature type="transmembrane region" description="Helical" evidence="8">
    <location>
        <begin position="14"/>
        <end position="34"/>
    </location>
</feature>
<dbReference type="GO" id="GO:0005886">
    <property type="term" value="C:plasma membrane"/>
    <property type="evidence" value="ECO:0007669"/>
    <property type="project" value="UniProtKB-SubCell"/>
</dbReference>
<comment type="subcellular location">
    <subcellularLocation>
        <location evidence="1 8">Cell membrane</location>
        <topology evidence="1 8">Multi-pass membrane protein</topology>
    </subcellularLocation>
</comment>
<dbReference type="PANTHER" id="PTHR43386">
    <property type="entry name" value="OLIGOPEPTIDE TRANSPORT SYSTEM PERMEASE PROTEIN APPC"/>
    <property type="match status" value="1"/>
</dbReference>
<dbReference type="CDD" id="cd06261">
    <property type="entry name" value="TM_PBP2"/>
    <property type="match status" value="1"/>
</dbReference>
<reference evidence="10 11" key="1">
    <citation type="submission" date="2018-06" db="EMBL/GenBank/DDBJ databases">
        <title>Genomic Encyclopedia of Type Strains, Phase III (KMG-III): the genomes of soil and plant-associated and newly described type strains.</title>
        <authorList>
            <person name="Whitman W."/>
        </authorList>
    </citation>
    <scope>NUCLEOTIDE SEQUENCE [LARGE SCALE GENOMIC DNA]</scope>
    <source>
        <strain evidence="10 11">CGMCC 1.8979</strain>
    </source>
</reference>
<gene>
    <name evidence="10" type="ORF">B0I26_10220</name>
</gene>
<evidence type="ECO:0000256" key="5">
    <source>
        <dbReference type="ARBA" id="ARBA00022989"/>
    </source>
</evidence>
<keyword evidence="5 8" id="KW-1133">Transmembrane helix</keyword>
<accession>A0A327YNE8</accession>
<dbReference type="Proteomes" id="UP000248555">
    <property type="component" value="Unassembled WGS sequence"/>
</dbReference>
<dbReference type="EMBL" id="QLMH01000002">
    <property type="protein sequence ID" value="RAK22041.1"/>
    <property type="molecule type" value="Genomic_DNA"/>
</dbReference>
<keyword evidence="3" id="KW-1003">Cell membrane</keyword>
<dbReference type="Pfam" id="PF00528">
    <property type="entry name" value="BPD_transp_1"/>
    <property type="match status" value="1"/>
</dbReference>
<feature type="transmembrane region" description="Helical" evidence="8">
    <location>
        <begin position="194"/>
        <end position="216"/>
    </location>
</feature>
<evidence type="ECO:0000259" key="9">
    <source>
        <dbReference type="PROSITE" id="PS50928"/>
    </source>
</evidence>
<feature type="domain" description="ABC transmembrane type-1" evidence="9">
    <location>
        <begin position="73"/>
        <end position="262"/>
    </location>
</feature>
<comment type="caution">
    <text evidence="10">The sequence shown here is derived from an EMBL/GenBank/DDBJ whole genome shotgun (WGS) entry which is preliminary data.</text>
</comment>
<dbReference type="InterPro" id="IPR035906">
    <property type="entry name" value="MetI-like_sf"/>
</dbReference>
<feature type="transmembrane region" description="Helical" evidence="8">
    <location>
        <begin position="80"/>
        <end position="101"/>
    </location>
</feature>
<dbReference type="NCBIfam" id="NF045474">
    <property type="entry name" value="Opp2C"/>
    <property type="match status" value="1"/>
</dbReference>
<evidence type="ECO:0000256" key="1">
    <source>
        <dbReference type="ARBA" id="ARBA00004651"/>
    </source>
</evidence>
<dbReference type="InterPro" id="IPR050366">
    <property type="entry name" value="BP-dependent_transpt_permease"/>
</dbReference>
<comment type="similarity">
    <text evidence="7">Belongs to the binding-protein-dependent transport system permease family. OppBC subfamily.</text>
</comment>
<feature type="transmembrane region" description="Helical" evidence="8">
    <location>
        <begin position="122"/>
        <end position="146"/>
    </location>
</feature>
<sequence length="273" mass="30157">MKIAKYDYSMIRKWLPVLFLFAYVITVAIAPAFAPYDPLEINMSDRLSEPSEKHLLGTDHLGRDLFSRILAGGRVTVGTGFLVLTIILIVGVPLGMLSGFIGGRFDRYFMRIIDAFLAFPDFIIAIVLSGILGPGMVNLVLAIVVAKWGSYVRLVRSTVLAEKEKDYVLMAVISGLPAYKIIRKHLLPHVMGNVLVLATLDLGKIILMIASLSYIGLGAQPPTPEWGAMLNECKPYFYSSPHLMVIPGIFIMCTVLISNLAGDMLRDRLDIEK</sequence>
<evidence type="ECO:0000256" key="3">
    <source>
        <dbReference type="ARBA" id="ARBA00022475"/>
    </source>
</evidence>
<keyword evidence="11" id="KW-1185">Reference proteome</keyword>
<evidence type="ECO:0000256" key="6">
    <source>
        <dbReference type="ARBA" id="ARBA00023136"/>
    </source>
</evidence>
<dbReference type="PANTHER" id="PTHR43386:SF1">
    <property type="entry name" value="D,D-DIPEPTIDE TRANSPORT SYSTEM PERMEASE PROTEIN DDPC-RELATED"/>
    <property type="match status" value="1"/>
</dbReference>
<keyword evidence="4 8" id="KW-0812">Transmembrane</keyword>
<evidence type="ECO:0000313" key="11">
    <source>
        <dbReference type="Proteomes" id="UP000248555"/>
    </source>
</evidence>
<proteinExistence type="inferred from homology"/>
<organism evidence="10 11">
    <name type="scientific">Paranoxybacillus vitaminiphilus</name>
    <dbReference type="NCBI Taxonomy" id="581036"/>
    <lineage>
        <taxon>Bacteria</taxon>
        <taxon>Bacillati</taxon>
        <taxon>Bacillota</taxon>
        <taxon>Bacilli</taxon>
        <taxon>Bacillales</taxon>
        <taxon>Anoxybacillaceae</taxon>
        <taxon>Paranoxybacillus</taxon>
    </lineage>
</organism>
<dbReference type="AlphaFoldDB" id="A0A327YNE8"/>